<dbReference type="PANTHER" id="PTHR45138:SF9">
    <property type="entry name" value="DIGUANYLATE CYCLASE DGCM-RELATED"/>
    <property type="match status" value="1"/>
</dbReference>
<comment type="catalytic activity">
    <reaction evidence="3">
        <text>2 GTP = 3',3'-c-di-GMP + 2 diphosphate</text>
        <dbReference type="Rhea" id="RHEA:24898"/>
        <dbReference type="ChEBI" id="CHEBI:33019"/>
        <dbReference type="ChEBI" id="CHEBI:37565"/>
        <dbReference type="ChEBI" id="CHEBI:58805"/>
        <dbReference type="EC" id="2.7.7.65"/>
    </reaction>
</comment>
<sequence length="509" mass="56267">MSPQNKLRWLPQDLYSFAAIVLLLLTLALTSWFTSQHWISQRIGTQLEDLHQQAALLAAAATRDLQQSRHQLKSIARTLASLSSTRAFVAAPGNSTRASLQADLERFDSGFGLDGIWLLGPDRQPLLPTPAGPPPAEVSLALEQDPGLRHFILEPERRQATFYYATPVGAGKREAILLLRSAVGGPARQAYRVSLLVTDSQGLISLADDAGWLQHVLRLPGAGTTPAEREYPRLPLVLSPLLPKVLLLGDERTPVLLVSHAPEEGGYQVHAMADASAAYRLALEQDRLATLITLGATGSLWGGLLTVLTLKRNRRHRLVMGRANNELVRLNRQLKQLATTDPLTDCPNRRAAEARLQYELANLQRYNHPFCIVMLDIDHFKHINDQHGHDTGDEVLRHFARLSRKTIRDTDILARIGGEEFLLILPKTDHQQGMHLAQRLLDTVAATPLYLADKTIGFTFSGGLTEARKSDGTNQLLVRADRALYRAKDNGRCRICSENLVLDHSVAVG</sequence>
<dbReference type="RefSeq" id="WP_106453037.1">
    <property type="nucleotide sequence ID" value="NZ_PXYH01000007.1"/>
</dbReference>
<proteinExistence type="predicted"/>
<comment type="caution">
    <text evidence="6">The sequence shown here is derived from an EMBL/GenBank/DDBJ whole genome shotgun (WGS) entry which is preliminary data.</text>
</comment>
<dbReference type="Gene3D" id="3.30.70.270">
    <property type="match status" value="1"/>
</dbReference>
<dbReference type="SUPFAM" id="SSF55073">
    <property type="entry name" value="Nucleotide cyclase"/>
    <property type="match status" value="1"/>
</dbReference>
<dbReference type="InterPro" id="IPR050469">
    <property type="entry name" value="Diguanylate_Cyclase"/>
</dbReference>
<keyword evidence="4" id="KW-0812">Transmembrane</keyword>
<dbReference type="AlphaFoldDB" id="A0A2P7R368"/>
<gene>
    <name evidence="6" type="ORF">C7I36_07155</name>
</gene>
<dbReference type="PROSITE" id="PS50887">
    <property type="entry name" value="GGDEF"/>
    <property type="match status" value="1"/>
</dbReference>
<dbReference type="GO" id="GO:0052621">
    <property type="term" value="F:diguanylate cyclase activity"/>
    <property type="evidence" value="ECO:0007669"/>
    <property type="project" value="UniProtKB-EC"/>
</dbReference>
<dbReference type="Pfam" id="PF00990">
    <property type="entry name" value="GGDEF"/>
    <property type="match status" value="1"/>
</dbReference>
<dbReference type="CDD" id="cd01949">
    <property type="entry name" value="GGDEF"/>
    <property type="match status" value="1"/>
</dbReference>
<evidence type="ECO:0000256" key="4">
    <source>
        <dbReference type="SAM" id="Phobius"/>
    </source>
</evidence>
<keyword evidence="7" id="KW-1185">Reference proteome</keyword>
<dbReference type="InterPro" id="IPR029787">
    <property type="entry name" value="Nucleotide_cyclase"/>
</dbReference>
<accession>A0A2P7R368</accession>
<organism evidence="6 7">
    <name type="scientific">Zobellella taiwanensis</name>
    <dbReference type="NCBI Taxonomy" id="347535"/>
    <lineage>
        <taxon>Bacteria</taxon>
        <taxon>Pseudomonadati</taxon>
        <taxon>Pseudomonadota</taxon>
        <taxon>Gammaproteobacteria</taxon>
        <taxon>Aeromonadales</taxon>
        <taxon>Aeromonadaceae</taxon>
        <taxon>Zobellella</taxon>
    </lineage>
</organism>
<keyword evidence="4" id="KW-1133">Transmembrane helix</keyword>
<evidence type="ECO:0000256" key="3">
    <source>
        <dbReference type="ARBA" id="ARBA00034247"/>
    </source>
</evidence>
<evidence type="ECO:0000256" key="1">
    <source>
        <dbReference type="ARBA" id="ARBA00001946"/>
    </source>
</evidence>
<comment type="cofactor">
    <cofactor evidence="1">
        <name>Mg(2+)</name>
        <dbReference type="ChEBI" id="CHEBI:18420"/>
    </cofactor>
</comment>
<protein>
    <recommendedName>
        <fullName evidence="2">diguanylate cyclase</fullName>
        <ecNumber evidence="2">2.7.7.65</ecNumber>
    </recommendedName>
</protein>
<dbReference type="SMART" id="SM00267">
    <property type="entry name" value="GGDEF"/>
    <property type="match status" value="1"/>
</dbReference>
<reference evidence="6 7" key="1">
    <citation type="submission" date="2018-03" db="EMBL/GenBank/DDBJ databases">
        <title>The draft genome of Zobellella taiwanensis JCM 13381.</title>
        <authorList>
            <person name="Liu L."/>
            <person name="Li L."/>
            <person name="Wang T."/>
            <person name="Zhang X."/>
            <person name="Liang L."/>
        </authorList>
    </citation>
    <scope>NUCLEOTIDE SEQUENCE [LARGE SCALE GENOMIC DNA]</scope>
    <source>
        <strain evidence="6 7">JCM 13381</strain>
    </source>
</reference>
<dbReference type="FunFam" id="3.30.70.270:FF:000001">
    <property type="entry name" value="Diguanylate cyclase domain protein"/>
    <property type="match status" value="1"/>
</dbReference>
<dbReference type="Proteomes" id="UP000242181">
    <property type="component" value="Unassembled WGS sequence"/>
</dbReference>
<dbReference type="EC" id="2.7.7.65" evidence="2"/>
<evidence type="ECO:0000256" key="2">
    <source>
        <dbReference type="ARBA" id="ARBA00012528"/>
    </source>
</evidence>
<dbReference type="NCBIfam" id="TIGR00254">
    <property type="entry name" value="GGDEF"/>
    <property type="match status" value="1"/>
</dbReference>
<feature type="domain" description="GGDEF" evidence="5">
    <location>
        <begin position="368"/>
        <end position="500"/>
    </location>
</feature>
<dbReference type="PANTHER" id="PTHR45138">
    <property type="entry name" value="REGULATORY COMPONENTS OF SENSORY TRANSDUCTION SYSTEM"/>
    <property type="match status" value="1"/>
</dbReference>
<dbReference type="InterPro" id="IPR000160">
    <property type="entry name" value="GGDEF_dom"/>
</dbReference>
<keyword evidence="4" id="KW-0472">Membrane</keyword>
<feature type="transmembrane region" description="Helical" evidence="4">
    <location>
        <begin position="288"/>
        <end position="310"/>
    </location>
</feature>
<evidence type="ECO:0000313" key="6">
    <source>
        <dbReference type="EMBL" id="PSJ44670.1"/>
    </source>
</evidence>
<dbReference type="EMBL" id="PXYH01000007">
    <property type="protein sequence ID" value="PSJ44670.1"/>
    <property type="molecule type" value="Genomic_DNA"/>
</dbReference>
<evidence type="ECO:0000313" key="7">
    <source>
        <dbReference type="Proteomes" id="UP000242181"/>
    </source>
</evidence>
<dbReference type="OrthoDB" id="5496380at2"/>
<evidence type="ECO:0000259" key="5">
    <source>
        <dbReference type="PROSITE" id="PS50887"/>
    </source>
</evidence>
<dbReference type="InterPro" id="IPR043128">
    <property type="entry name" value="Rev_trsase/Diguanyl_cyclase"/>
</dbReference>
<name>A0A2P7R368_9GAMM</name>